<reference evidence="1" key="1">
    <citation type="submission" date="2021-06" db="EMBL/GenBank/DDBJ databases">
        <authorList>
            <person name="Kallberg Y."/>
            <person name="Tangrot J."/>
            <person name="Rosling A."/>
        </authorList>
    </citation>
    <scope>NUCLEOTIDE SEQUENCE</scope>
    <source>
        <strain evidence="1">MA453B</strain>
    </source>
</reference>
<dbReference type="Proteomes" id="UP000789405">
    <property type="component" value="Unassembled WGS sequence"/>
</dbReference>
<organism evidence="1 2">
    <name type="scientific">Dentiscutata erythropus</name>
    <dbReference type="NCBI Taxonomy" id="1348616"/>
    <lineage>
        <taxon>Eukaryota</taxon>
        <taxon>Fungi</taxon>
        <taxon>Fungi incertae sedis</taxon>
        <taxon>Mucoromycota</taxon>
        <taxon>Glomeromycotina</taxon>
        <taxon>Glomeromycetes</taxon>
        <taxon>Diversisporales</taxon>
        <taxon>Gigasporaceae</taxon>
        <taxon>Dentiscutata</taxon>
    </lineage>
</organism>
<evidence type="ECO:0000313" key="2">
    <source>
        <dbReference type="Proteomes" id="UP000789405"/>
    </source>
</evidence>
<comment type="caution">
    <text evidence="1">The sequence shown here is derived from an EMBL/GenBank/DDBJ whole genome shotgun (WGS) entry which is preliminary data.</text>
</comment>
<proteinExistence type="predicted"/>
<dbReference type="EMBL" id="CAJVPY010004835">
    <property type="protein sequence ID" value="CAG8629300.1"/>
    <property type="molecule type" value="Genomic_DNA"/>
</dbReference>
<gene>
    <name evidence="1" type="ORF">DERYTH_LOCUS9063</name>
</gene>
<keyword evidence="2" id="KW-1185">Reference proteome</keyword>
<evidence type="ECO:0000313" key="1">
    <source>
        <dbReference type="EMBL" id="CAG8629300.1"/>
    </source>
</evidence>
<dbReference type="AlphaFoldDB" id="A0A9N9D682"/>
<name>A0A9N9D682_9GLOM</name>
<dbReference type="OrthoDB" id="2432419at2759"/>
<protein>
    <submittedName>
        <fullName evidence="1">24513_t:CDS:1</fullName>
    </submittedName>
</protein>
<accession>A0A9N9D682</accession>
<sequence length="153" mass="17918">MDDELPEHAEYLEYQDPDFDYEILDNNESYLENISEILSTPKTTTDESVTDNEYDGDFTFDERTLNYVKNFVASSIKILEQDGERDINWFMLDDDLQLEVESFNERCIIIDYAEGHLQRCLNPVCRPLKQLVGVWELDFQAIDIAIKAGTKMR</sequence>